<dbReference type="CDD" id="cd09871">
    <property type="entry name" value="PIN_MtVapC28-VapC30-like"/>
    <property type="match status" value="1"/>
</dbReference>
<comment type="function">
    <text evidence="8">Toxic component of a toxin-antitoxin (TA) system. An RNase.</text>
</comment>
<dbReference type="SUPFAM" id="SSF88723">
    <property type="entry name" value="PIN domain-like"/>
    <property type="match status" value="1"/>
</dbReference>
<dbReference type="InterPro" id="IPR050556">
    <property type="entry name" value="Type_II_TA_system_RNase"/>
</dbReference>
<dbReference type="PANTHER" id="PTHR33653:SF1">
    <property type="entry name" value="RIBONUCLEASE VAPC2"/>
    <property type="match status" value="1"/>
</dbReference>
<comment type="cofactor">
    <cofactor evidence="1 8">
        <name>Mg(2+)</name>
        <dbReference type="ChEBI" id="CHEBI:18420"/>
    </cofactor>
</comment>
<evidence type="ECO:0000256" key="5">
    <source>
        <dbReference type="ARBA" id="ARBA00022801"/>
    </source>
</evidence>
<dbReference type="Gene3D" id="3.40.50.1010">
    <property type="entry name" value="5'-nuclease"/>
    <property type="match status" value="1"/>
</dbReference>
<keyword evidence="2 8" id="KW-1277">Toxin-antitoxin system</keyword>
<name>A0ABX7C553_9HYPH</name>
<dbReference type="RefSeq" id="WP_201633385.1">
    <property type="nucleotide sequence ID" value="NZ_CP068046.1"/>
</dbReference>
<protein>
    <recommendedName>
        <fullName evidence="8">Ribonuclease VapC</fullName>
        <shortName evidence="8">RNase VapC</shortName>
        <ecNumber evidence="8">3.1.-.-</ecNumber>
    </recommendedName>
    <alternativeName>
        <fullName evidence="8">Toxin VapC</fullName>
    </alternativeName>
</protein>
<evidence type="ECO:0000256" key="3">
    <source>
        <dbReference type="ARBA" id="ARBA00022722"/>
    </source>
</evidence>
<evidence type="ECO:0000313" key="10">
    <source>
        <dbReference type="EMBL" id="QQR39360.1"/>
    </source>
</evidence>
<evidence type="ECO:0000313" key="11">
    <source>
        <dbReference type="Proteomes" id="UP000595857"/>
    </source>
</evidence>
<feature type="domain" description="PIN" evidence="9">
    <location>
        <begin position="1"/>
        <end position="127"/>
    </location>
</feature>
<comment type="similarity">
    <text evidence="7 8">Belongs to the PINc/VapC protein family.</text>
</comment>
<dbReference type="InterPro" id="IPR022907">
    <property type="entry name" value="VapC_family"/>
</dbReference>
<keyword evidence="3 8" id="KW-0540">Nuclease</keyword>
<dbReference type="PANTHER" id="PTHR33653">
    <property type="entry name" value="RIBONUCLEASE VAPC2"/>
    <property type="match status" value="1"/>
</dbReference>
<dbReference type="InterPro" id="IPR029060">
    <property type="entry name" value="PIN-like_dom_sf"/>
</dbReference>
<evidence type="ECO:0000256" key="2">
    <source>
        <dbReference type="ARBA" id="ARBA00022649"/>
    </source>
</evidence>
<feature type="binding site" evidence="8">
    <location>
        <position position="4"/>
    </location>
    <ligand>
        <name>Mg(2+)</name>
        <dbReference type="ChEBI" id="CHEBI:18420"/>
    </ligand>
</feature>
<evidence type="ECO:0000256" key="7">
    <source>
        <dbReference type="ARBA" id="ARBA00038093"/>
    </source>
</evidence>
<evidence type="ECO:0000256" key="6">
    <source>
        <dbReference type="ARBA" id="ARBA00022842"/>
    </source>
</evidence>
<evidence type="ECO:0000256" key="8">
    <source>
        <dbReference type="HAMAP-Rule" id="MF_00265"/>
    </source>
</evidence>
<proteinExistence type="inferred from homology"/>
<dbReference type="InterPro" id="IPR002716">
    <property type="entry name" value="PIN_dom"/>
</dbReference>
<keyword evidence="11" id="KW-1185">Reference proteome</keyword>
<dbReference type="EMBL" id="CP068046">
    <property type="protein sequence ID" value="QQR39360.1"/>
    <property type="molecule type" value="Genomic_DNA"/>
</dbReference>
<accession>A0ABX7C553</accession>
<evidence type="ECO:0000256" key="4">
    <source>
        <dbReference type="ARBA" id="ARBA00022723"/>
    </source>
</evidence>
<evidence type="ECO:0000259" key="9">
    <source>
        <dbReference type="Pfam" id="PF01850"/>
    </source>
</evidence>
<dbReference type="Proteomes" id="UP000595857">
    <property type="component" value="Chromosome"/>
</dbReference>
<organism evidence="10 11">
    <name type="scientific">Devosia rhizoryzae</name>
    <dbReference type="NCBI Taxonomy" id="2774137"/>
    <lineage>
        <taxon>Bacteria</taxon>
        <taxon>Pseudomonadati</taxon>
        <taxon>Pseudomonadota</taxon>
        <taxon>Alphaproteobacteria</taxon>
        <taxon>Hyphomicrobiales</taxon>
        <taxon>Devosiaceae</taxon>
        <taxon>Devosia</taxon>
    </lineage>
</organism>
<dbReference type="EC" id="3.1.-.-" evidence="8"/>
<keyword evidence="6 8" id="KW-0460">Magnesium</keyword>
<dbReference type="Pfam" id="PF01850">
    <property type="entry name" value="PIN"/>
    <property type="match status" value="1"/>
</dbReference>
<reference evidence="10 11" key="1">
    <citation type="submission" date="2021-01" db="EMBL/GenBank/DDBJ databases">
        <title>Genome seq and assembly of Devosia sp. LEGU1.</title>
        <authorList>
            <person name="Chhetri G."/>
        </authorList>
    </citation>
    <scope>NUCLEOTIDE SEQUENCE [LARGE SCALE GENOMIC DNA]</scope>
    <source>
        <strain evidence="10 11">LEGU1</strain>
    </source>
</reference>
<keyword evidence="5 8" id="KW-0378">Hydrolase</keyword>
<evidence type="ECO:0000256" key="1">
    <source>
        <dbReference type="ARBA" id="ARBA00001946"/>
    </source>
</evidence>
<feature type="binding site" evidence="8">
    <location>
        <position position="102"/>
    </location>
    <ligand>
        <name>Mg(2+)</name>
        <dbReference type="ChEBI" id="CHEBI:18420"/>
    </ligand>
</feature>
<keyword evidence="4 8" id="KW-0479">Metal-binding</keyword>
<gene>
    <name evidence="8" type="primary">vapC</name>
    <name evidence="10" type="ORF">JI748_16835</name>
</gene>
<keyword evidence="8" id="KW-0800">Toxin</keyword>
<dbReference type="HAMAP" id="MF_00265">
    <property type="entry name" value="VapC_Nob1"/>
    <property type="match status" value="1"/>
</dbReference>
<sequence length="131" mass="13980">MFVDASAAISILSGEEDAAELAARLDTAPVVMMSPMSIYETVAGLARKRQCPIDEAEAMVDFFISETSATVIDVDDKVGRVAITAFAHFGKGRHPADLNMGDCFAYACAQVHGVPLLYRGNDFVHTDIPAA</sequence>